<proteinExistence type="inferred from homology"/>
<name>A0A1F7YBE9_9BACT</name>
<evidence type="ECO:0000256" key="1">
    <source>
        <dbReference type="ARBA" id="ARBA00009254"/>
    </source>
</evidence>
<evidence type="ECO:0000256" key="2">
    <source>
        <dbReference type="ARBA" id="ARBA00022980"/>
    </source>
</evidence>
<reference evidence="6 7" key="1">
    <citation type="journal article" date="2016" name="Nat. Commun.">
        <title>Thousands of microbial genomes shed light on interconnected biogeochemical processes in an aquifer system.</title>
        <authorList>
            <person name="Anantharaman K."/>
            <person name="Brown C.T."/>
            <person name="Hug L.A."/>
            <person name="Sharon I."/>
            <person name="Castelle C.J."/>
            <person name="Probst A.J."/>
            <person name="Thomas B.C."/>
            <person name="Singh A."/>
            <person name="Wilkins M.J."/>
            <person name="Karaoz U."/>
            <person name="Brodie E.L."/>
            <person name="Williams K.H."/>
            <person name="Hubbard S.S."/>
            <person name="Banfield J.F."/>
        </authorList>
    </citation>
    <scope>NUCLEOTIDE SEQUENCE [LARGE SCALE GENOMIC DNA]</scope>
</reference>
<dbReference type="GO" id="GO:0005840">
    <property type="term" value="C:ribosome"/>
    <property type="evidence" value="ECO:0007669"/>
    <property type="project" value="UniProtKB-KW"/>
</dbReference>
<protein>
    <recommendedName>
        <fullName evidence="4 5">Large ribosomal subunit protein uL29</fullName>
    </recommendedName>
</protein>
<evidence type="ECO:0000256" key="5">
    <source>
        <dbReference type="HAMAP-Rule" id="MF_00374"/>
    </source>
</evidence>
<accession>A0A1F7YBE9</accession>
<dbReference type="Pfam" id="PF00831">
    <property type="entry name" value="Ribosomal_L29"/>
    <property type="match status" value="1"/>
</dbReference>
<keyword evidence="2 5" id="KW-0689">Ribosomal protein</keyword>
<comment type="similarity">
    <text evidence="1 5">Belongs to the universal ribosomal protein uL29 family.</text>
</comment>
<organism evidence="6 7">
    <name type="scientific">Candidatus Woesebacteria bacterium RIFCSPHIGHO2_01_FULL_39_28</name>
    <dbReference type="NCBI Taxonomy" id="1802496"/>
    <lineage>
        <taxon>Bacteria</taxon>
        <taxon>Candidatus Woeseibacteriota</taxon>
    </lineage>
</organism>
<comment type="caution">
    <text evidence="6">The sequence shown here is derived from an EMBL/GenBank/DDBJ whole genome shotgun (WGS) entry which is preliminary data.</text>
</comment>
<dbReference type="InterPro" id="IPR036049">
    <property type="entry name" value="Ribosomal_uL29_sf"/>
</dbReference>
<evidence type="ECO:0000313" key="7">
    <source>
        <dbReference type="Proteomes" id="UP000178851"/>
    </source>
</evidence>
<keyword evidence="3 5" id="KW-0687">Ribonucleoprotein</keyword>
<evidence type="ECO:0000313" key="6">
    <source>
        <dbReference type="EMBL" id="OGM24199.1"/>
    </source>
</evidence>
<dbReference type="AlphaFoldDB" id="A0A1F7YBE9"/>
<dbReference type="InterPro" id="IPR001854">
    <property type="entry name" value="Ribosomal_uL29"/>
</dbReference>
<evidence type="ECO:0000256" key="4">
    <source>
        <dbReference type="ARBA" id="ARBA00035204"/>
    </source>
</evidence>
<dbReference type="HAMAP" id="MF_00374">
    <property type="entry name" value="Ribosomal_uL29"/>
    <property type="match status" value="1"/>
</dbReference>
<evidence type="ECO:0000256" key="3">
    <source>
        <dbReference type="ARBA" id="ARBA00023274"/>
    </source>
</evidence>
<sequence length="78" mass="9115">MKVKDLRISRQKTLDELKKVVLTKKNELDRTLVKKNSGQQNLKISKFLKRDIAQILTIIREKELSPKEELVSRKKGAK</sequence>
<dbReference type="SUPFAM" id="SSF46561">
    <property type="entry name" value="Ribosomal protein L29 (L29p)"/>
    <property type="match status" value="1"/>
</dbReference>
<dbReference type="GO" id="GO:0003735">
    <property type="term" value="F:structural constituent of ribosome"/>
    <property type="evidence" value="ECO:0007669"/>
    <property type="project" value="InterPro"/>
</dbReference>
<dbReference type="NCBIfam" id="TIGR00012">
    <property type="entry name" value="L29"/>
    <property type="match status" value="1"/>
</dbReference>
<dbReference type="EMBL" id="MGGI01000033">
    <property type="protein sequence ID" value="OGM24199.1"/>
    <property type="molecule type" value="Genomic_DNA"/>
</dbReference>
<gene>
    <name evidence="5" type="primary">rpmC</name>
    <name evidence="6" type="ORF">A2627_04890</name>
</gene>
<dbReference type="GO" id="GO:0006412">
    <property type="term" value="P:translation"/>
    <property type="evidence" value="ECO:0007669"/>
    <property type="project" value="UniProtKB-UniRule"/>
</dbReference>
<dbReference type="GO" id="GO:1990904">
    <property type="term" value="C:ribonucleoprotein complex"/>
    <property type="evidence" value="ECO:0007669"/>
    <property type="project" value="UniProtKB-KW"/>
</dbReference>
<dbReference type="Proteomes" id="UP000178851">
    <property type="component" value="Unassembled WGS sequence"/>
</dbReference>
<dbReference type="Gene3D" id="1.10.287.310">
    <property type="match status" value="1"/>
</dbReference>